<comment type="catalytic activity">
    <reaction evidence="3">
        <text>N(6)-(1,2-dicarboxyethyl)-AMP = fumarate + AMP</text>
        <dbReference type="Rhea" id="RHEA:16853"/>
        <dbReference type="ChEBI" id="CHEBI:29806"/>
        <dbReference type="ChEBI" id="CHEBI:57567"/>
        <dbReference type="ChEBI" id="CHEBI:456215"/>
        <dbReference type="EC" id="4.3.2.2"/>
    </reaction>
</comment>
<evidence type="ECO:0000256" key="1">
    <source>
        <dbReference type="ARBA" id="ARBA00022755"/>
    </source>
</evidence>
<evidence type="ECO:0000256" key="3">
    <source>
        <dbReference type="RuleBase" id="RU361172"/>
    </source>
</evidence>
<dbReference type="PaxDb" id="3708-A0A078J1D6"/>
<dbReference type="PROSITE" id="PS00163">
    <property type="entry name" value="FUMARATE_LYASES"/>
    <property type="match status" value="1"/>
</dbReference>
<accession>A0A078J1D6</accession>
<evidence type="ECO:0000259" key="4">
    <source>
        <dbReference type="Pfam" id="PF00206"/>
    </source>
</evidence>
<dbReference type="InterPro" id="IPR022761">
    <property type="entry name" value="Fumarate_lyase_N"/>
</dbReference>
<dbReference type="InterPro" id="IPR008948">
    <property type="entry name" value="L-Aspartase-like"/>
</dbReference>
<dbReference type="STRING" id="3708.A0A078J1D6"/>
<dbReference type="GO" id="GO:0006163">
    <property type="term" value="P:purine nucleotide metabolic process"/>
    <property type="evidence" value="ECO:0000318"/>
    <property type="project" value="GO_Central"/>
</dbReference>
<dbReference type="PANTHER" id="PTHR43411">
    <property type="entry name" value="ADENYLOSUCCINATE LYASE"/>
    <property type="match status" value="1"/>
</dbReference>
<keyword evidence="1 3" id="KW-0658">Purine biosynthesis</keyword>
<dbReference type="GO" id="GO:0006189">
    <property type="term" value="P:'de novo' IMP biosynthetic process"/>
    <property type="evidence" value="ECO:0007669"/>
    <property type="project" value="UniProtKB-UniPathway"/>
</dbReference>
<evidence type="ECO:0000313" key="6">
    <source>
        <dbReference type="EMBL" id="CDY55639.1"/>
    </source>
</evidence>
<feature type="domain" description="Fumarate lyase N-terminal" evidence="4">
    <location>
        <begin position="159"/>
        <end position="360"/>
    </location>
</feature>
<evidence type="ECO:0000259" key="5">
    <source>
        <dbReference type="Pfam" id="PF08328"/>
    </source>
</evidence>
<dbReference type="GO" id="GO:0004018">
    <property type="term" value="F:N6-(1,2-dicarboxyethyl)AMP AMP-lyase (fumarate-forming) activity"/>
    <property type="evidence" value="ECO:0000318"/>
    <property type="project" value="GO_Central"/>
</dbReference>
<protein>
    <recommendedName>
        <fullName evidence="3">Adenylosuccinate lyase</fullName>
        <shortName evidence="3">ASL</shortName>
        <ecNumber evidence="3">4.3.2.2</ecNumber>
    </recommendedName>
    <alternativeName>
        <fullName evidence="3">Adenylosuccinase</fullName>
    </alternativeName>
</protein>
<feature type="domain" description="Adenylosuccinate lyase PurB C-terminal" evidence="5">
    <location>
        <begin position="376"/>
        <end position="490"/>
    </location>
</feature>
<comment type="similarity">
    <text evidence="3">Belongs to the lyase 1 family. Adenylosuccinate lyase subfamily.</text>
</comment>
<dbReference type="NCBIfam" id="TIGR00928">
    <property type="entry name" value="purB"/>
    <property type="match status" value="1"/>
</dbReference>
<dbReference type="Gene3D" id="1.20.200.10">
    <property type="entry name" value="Fumarase/aspartase (Central domain)"/>
    <property type="match status" value="1"/>
</dbReference>
<dbReference type="Pfam" id="PF00206">
    <property type="entry name" value="Lyase_1"/>
    <property type="match status" value="1"/>
</dbReference>
<dbReference type="EC" id="4.3.2.2" evidence="3"/>
<dbReference type="CDD" id="cd01598">
    <property type="entry name" value="PurB"/>
    <property type="match status" value="1"/>
</dbReference>
<reference evidence="6 7" key="1">
    <citation type="journal article" date="2014" name="Science">
        <title>Plant genetics. Early allopolyploid evolution in the post-Neolithic Brassica napus oilseed genome.</title>
        <authorList>
            <person name="Chalhoub B."/>
            <person name="Denoeud F."/>
            <person name="Liu S."/>
            <person name="Parkin I.A."/>
            <person name="Tang H."/>
            <person name="Wang X."/>
            <person name="Chiquet J."/>
            <person name="Belcram H."/>
            <person name="Tong C."/>
            <person name="Samans B."/>
            <person name="Correa M."/>
            <person name="Da Silva C."/>
            <person name="Just J."/>
            <person name="Falentin C."/>
            <person name="Koh C.S."/>
            <person name="Le Clainche I."/>
            <person name="Bernard M."/>
            <person name="Bento P."/>
            <person name="Noel B."/>
            <person name="Labadie K."/>
            <person name="Alberti A."/>
            <person name="Charles M."/>
            <person name="Arnaud D."/>
            <person name="Guo H."/>
            <person name="Daviaud C."/>
            <person name="Alamery S."/>
            <person name="Jabbari K."/>
            <person name="Zhao M."/>
            <person name="Edger P.P."/>
            <person name="Chelaifa H."/>
            <person name="Tack D."/>
            <person name="Lassalle G."/>
            <person name="Mestiri I."/>
            <person name="Schnel N."/>
            <person name="Le Paslier M.C."/>
            <person name="Fan G."/>
            <person name="Renault V."/>
            <person name="Bayer P.E."/>
            <person name="Golicz A.A."/>
            <person name="Manoli S."/>
            <person name="Lee T.H."/>
            <person name="Thi V.H."/>
            <person name="Chalabi S."/>
            <person name="Hu Q."/>
            <person name="Fan C."/>
            <person name="Tollenaere R."/>
            <person name="Lu Y."/>
            <person name="Battail C."/>
            <person name="Shen J."/>
            <person name="Sidebottom C.H."/>
            <person name="Wang X."/>
            <person name="Canaguier A."/>
            <person name="Chauveau A."/>
            <person name="Berard A."/>
            <person name="Deniot G."/>
            <person name="Guan M."/>
            <person name="Liu Z."/>
            <person name="Sun F."/>
            <person name="Lim Y.P."/>
            <person name="Lyons E."/>
            <person name="Town C.D."/>
            <person name="Bancroft I."/>
            <person name="Wang X."/>
            <person name="Meng J."/>
            <person name="Ma J."/>
            <person name="Pires J.C."/>
            <person name="King G.J."/>
            <person name="Brunel D."/>
            <person name="Delourme R."/>
            <person name="Renard M."/>
            <person name="Aury J.M."/>
            <person name="Adams K.L."/>
            <person name="Batley J."/>
            <person name="Snowdon R.J."/>
            <person name="Tost J."/>
            <person name="Edwards D."/>
            <person name="Zhou Y."/>
            <person name="Hua W."/>
            <person name="Sharpe A.G."/>
            <person name="Paterson A.H."/>
            <person name="Guan C."/>
            <person name="Wincker P."/>
        </authorList>
    </citation>
    <scope>NUCLEOTIDE SEQUENCE [LARGE SCALE GENOMIC DNA]</scope>
    <source>
        <strain evidence="7">cv. Darmor-bzh</strain>
    </source>
</reference>
<comment type="pathway">
    <text evidence="3">Purine metabolism; IMP biosynthesis via de novo pathway; 5-amino-1-(5-phospho-D-ribosyl)imidazole-4-carboxamide from 5-amino-1-(5-phospho-D-ribosyl)imidazole-4-carboxylate: step 2/2.</text>
</comment>
<dbReference type="GO" id="GO:0044208">
    <property type="term" value="P:'de novo' AMP biosynthetic process"/>
    <property type="evidence" value="ECO:0007669"/>
    <property type="project" value="UniProtKB-UniPathway"/>
</dbReference>
<dbReference type="InterPro" id="IPR020557">
    <property type="entry name" value="Fumarate_lyase_CS"/>
</dbReference>
<dbReference type="EMBL" id="LK033417">
    <property type="protein sequence ID" value="CDY55639.1"/>
    <property type="molecule type" value="Genomic_DNA"/>
</dbReference>
<dbReference type="NCBIfam" id="NF006764">
    <property type="entry name" value="PRK09285.1"/>
    <property type="match status" value="1"/>
</dbReference>
<dbReference type="AlphaFoldDB" id="A0A078J1D6"/>
<keyword evidence="7" id="KW-1185">Reference proteome</keyword>
<gene>
    <name evidence="6" type="primary">BnaA03g58310D</name>
    <name evidence="6" type="ORF">GSBRNA2T00017154001</name>
</gene>
<dbReference type="PRINTS" id="PR00149">
    <property type="entry name" value="FUMRATELYASE"/>
</dbReference>
<comment type="pathway">
    <text evidence="3">Purine metabolism; AMP biosynthesis via de novo pathway; AMP from IMP: step 2/2.</text>
</comment>
<dbReference type="InterPro" id="IPR004769">
    <property type="entry name" value="Pur_lyase"/>
</dbReference>
<dbReference type="InterPro" id="IPR047136">
    <property type="entry name" value="PurB_bact"/>
</dbReference>
<dbReference type="FunFam" id="1.10.40.30:FF:000004">
    <property type="entry name" value="Adenylosuccinate lyase"/>
    <property type="match status" value="1"/>
</dbReference>
<dbReference type="SUPFAM" id="SSF48557">
    <property type="entry name" value="L-aspartase-like"/>
    <property type="match status" value="1"/>
</dbReference>
<evidence type="ECO:0000313" key="7">
    <source>
        <dbReference type="Proteomes" id="UP000028999"/>
    </source>
</evidence>
<dbReference type="Proteomes" id="UP000028999">
    <property type="component" value="Unassembled WGS sequence"/>
</dbReference>
<dbReference type="GO" id="GO:0070626">
    <property type="term" value="F:(S)-2-(5-amino-1-(5-phospho-D-ribosyl)imidazole-4-carboxamido) succinate lyase (fumarate-forming) activity"/>
    <property type="evidence" value="ECO:0007669"/>
    <property type="project" value="RHEA"/>
</dbReference>
<dbReference type="Pfam" id="PF08328">
    <property type="entry name" value="ASL_C"/>
    <property type="match status" value="1"/>
</dbReference>
<name>A0A078J1D6_BRANA</name>
<sequence>MELNVSSKALTNTKLPCFAATPTTNTLLNPSKSLTLASHHPLPRVPLSLSSTDPLKPRKVTAMAAGSSRDLEMSNLTALSPLDGRYWGKVKDLASSMSEFGLIYFRVLVEIKWLLKLSRIADVTEVPSFSKEAEAYLQAIIDGFSVDDALEVKKIEKVLEFFHFACTSEDINNLSHGLMLREALSSVILPSMDELIKSISLMAKEFAHVPMLSRTHGQPASPTTLGKEMAIFAVRLSEERRYLAETKIKGKFAGAVGNYNAHVSAYPNIDWPHVADEFVTSLGLTFNPYVTQIEPHDYMARLFNTISQFNNILIDFDRDIWSYISLGYFKQITKAGEIGSSTMPHKVNPIDFENSEGNLGKANAELTFLSMKLPVSRMQRDLTDSTVLRNMGGALGHSLLAYKSAIQGIKKLQVNEARLKEDLDQTWEVLAEPIQTVMRRYGVPEPYEKLKELTRGRAVNEESIREFIKGLDLPEEAKSQLLKLTPHTYVGAAAALALAVDEALHL</sequence>
<dbReference type="InterPro" id="IPR000362">
    <property type="entry name" value="Fumarate_lyase_fam"/>
</dbReference>
<organism evidence="6 7">
    <name type="scientific">Brassica napus</name>
    <name type="common">Rape</name>
    <dbReference type="NCBI Taxonomy" id="3708"/>
    <lineage>
        <taxon>Eukaryota</taxon>
        <taxon>Viridiplantae</taxon>
        <taxon>Streptophyta</taxon>
        <taxon>Embryophyta</taxon>
        <taxon>Tracheophyta</taxon>
        <taxon>Spermatophyta</taxon>
        <taxon>Magnoliopsida</taxon>
        <taxon>eudicotyledons</taxon>
        <taxon>Gunneridae</taxon>
        <taxon>Pentapetalae</taxon>
        <taxon>rosids</taxon>
        <taxon>malvids</taxon>
        <taxon>Brassicales</taxon>
        <taxon>Brassicaceae</taxon>
        <taxon>Brassiceae</taxon>
        <taxon>Brassica</taxon>
    </lineage>
</organism>
<dbReference type="PANTHER" id="PTHR43411:SF6">
    <property type="entry name" value="ADENYLOSUCCINATE LYASE"/>
    <property type="match status" value="1"/>
</dbReference>
<comment type="catalytic activity">
    <reaction evidence="3">
        <text>(2S)-2-[5-amino-1-(5-phospho-beta-D-ribosyl)imidazole-4-carboxamido]succinate = 5-amino-1-(5-phospho-beta-D-ribosyl)imidazole-4-carboxamide + fumarate</text>
        <dbReference type="Rhea" id="RHEA:23920"/>
        <dbReference type="ChEBI" id="CHEBI:29806"/>
        <dbReference type="ChEBI" id="CHEBI:58443"/>
        <dbReference type="ChEBI" id="CHEBI:58475"/>
        <dbReference type="EC" id="4.3.2.2"/>
    </reaction>
</comment>
<evidence type="ECO:0000256" key="2">
    <source>
        <dbReference type="ARBA" id="ARBA00023239"/>
    </source>
</evidence>
<dbReference type="UniPathway" id="UPA00075">
    <property type="reaction ID" value="UER00336"/>
</dbReference>
<keyword evidence="2 3" id="KW-0456">Lyase</keyword>
<dbReference type="InterPro" id="IPR013539">
    <property type="entry name" value="PurB_C"/>
</dbReference>
<dbReference type="UniPathway" id="UPA00074">
    <property type="reaction ID" value="UER00132"/>
</dbReference>
<proteinExistence type="inferred from homology"/>
<dbReference type="FunFam" id="1.20.200.10:FF:000004">
    <property type="entry name" value="Adenylosuccinate lyase"/>
    <property type="match status" value="1"/>
</dbReference>
<dbReference type="Gene3D" id="1.10.40.30">
    <property type="entry name" value="Fumarase/aspartase (C-terminal domain)"/>
    <property type="match status" value="1"/>
</dbReference>
<dbReference type="Gramene" id="CDY55639">
    <property type="protein sequence ID" value="CDY55639"/>
    <property type="gene ID" value="GSBRNA2T00017154001"/>
</dbReference>